<dbReference type="EMBL" id="JAHMHQ010000045">
    <property type="protein sequence ID" value="KAK1621682.1"/>
    <property type="molecule type" value="Genomic_DNA"/>
</dbReference>
<dbReference type="AlphaFoldDB" id="A0AAI9ZCC8"/>
<reference evidence="2" key="1">
    <citation type="submission" date="2021-06" db="EMBL/GenBank/DDBJ databases">
        <title>Comparative genomics, transcriptomics and evolutionary studies reveal genomic signatures of adaptation to plant cell wall in hemibiotrophic fungi.</title>
        <authorList>
            <consortium name="DOE Joint Genome Institute"/>
            <person name="Baroncelli R."/>
            <person name="Diaz J.F."/>
            <person name="Benocci T."/>
            <person name="Peng M."/>
            <person name="Battaglia E."/>
            <person name="Haridas S."/>
            <person name="Andreopoulos W."/>
            <person name="Labutti K."/>
            <person name="Pangilinan J."/>
            <person name="Floch G.L."/>
            <person name="Makela M.R."/>
            <person name="Henrissat B."/>
            <person name="Grigoriev I.V."/>
            <person name="Crouch J.A."/>
            <person name="De Vries R.P."/>
            <person name="Sukno S.A."/>
            <person name="Thon M.R."/>
        </authorList>
    </citation>
    <scope>NUCLEOTIDE SEQUENCE</scope>
    <source>
        <strain evidence="2">CBS 102054</strain>
    </source>
</reference>
<sequence length="156" mass="17755">MFFTIPSSHISKIPPWIVVTAVIVVIASYVLSVKHVRYRREMHIEAPFTMGGRELSSMTVKESHDIITQLQELEFPYAFSKARKLALLKAGSIPSMSRLFAVTGQNNKRNAGKRSIDTEILLREVQSKARDSDRYAMSVARMSFLYVHESQTYLSD</sequence>
<gene>
    <name evidence="2" type="ORF">BDP81DRAFT_455992</name>
</gene>
<keyword evidence="1" id="KW-1133">Transmembrane helix</keyword>
<dbReference type="RefSeq" id="XP_060437677.1">
    <property type="nucleotide sequence ID" value="XM_060593117.1"/>
</dbReference>
<accession>A0AAI9ZCC8</accession>
<evidence type="ECO:0000256" key="1">
    <source>
        <dbReference type="SAM" id="Phobius"/>
    </source>
</evidence>
<evidence type="ECO:0000313" key="3">
    <source>
        <dbReference type="Proteomes" id="UP001243989"/>
    </source>
</evidence>
<dbReference type="Proteomes" id="UP001243989">
    <property type="component" value="Unassembled WGS sequence"/>
</dbReference>
<keyword evidence="1" id="KW-0472">Membrane</keyword>
<name>A0AAI9ZCC8_9PEZI</name>
<feature type="transmembrane region" description="Helical" evidence="1">
    <location>
        <begin position="13"/>
        <end position="32"/>
    </location>
</feature>
<proteinExistence type="predicted"/>
<dbReference type="PANTHER" id="PTHR36124:SF4">
    <property type="entry name" value="ER-BOUND OXYGENASE MPAB_MPAB'_RUBBER OXYGENASE CATALYTIC DOMAIN-CONTAINING PROTEIN"/>
    <property type="match status" value="1"/>
</dbReference>
<dbReference type="GeneID" id="85477979"/>
<comment type="caution">
    <text evidence="2">The sequence shown here is derived from an EMBL/GenBank/DDBJ whole genome shotgun (WGS) entry which is preliminary data.</text>
</comment>
<keyword evidence="1" id="KW-0812">Transmembrane</keyword>
<dbReference type="GO" id="GO:0016491">
    <property type="term" value="F:oxidoreductase activity"/>
    <property type="evidence" value="ECO:0007669"/>
    <property type="project" value="InterPro"/>
</dbReference>
<organism evidence="2 3">
    <name type="scientific">Colletotrichum phormii</name>
    <dbReference type="NCBI Taxonomy" id="359342"/>
    <lineage>
        <taxon>Eukaryota</taxon>
        <taxon>Fungi</taxon>
        <taxon>Dikarya</taxon>
        <taxon>Ascomycota</taxon>
        <taxon>Pezizomycotina</taxon>
        <taxon>Sordariomycetes</taxon>
        <taxon>Hypocreomycetidae</taxon>
        <taxon>Glomerellales</taxon>
        <taxon>Glomerellaceae</taxon>
        <taxon>Colletotrichum</taxon>
        <taxon>Colletotrichum acutatum species complex</taxon>
    </lineage>
</organism>
<protein>
    <submittedName>
        <fullName evidence="2">Uncharacterized protein</fullName>
    </submittedName>
</protein>
<keyword evidence="3" id="KW-1185">Reference proteome</keyword>
<dbReference type="PANTHER" id="PTHR36124">
    <property type="match status" value="1"/>
</dbReference>
<dbReference type="InterPro" id="IPR046366">
    <property type="entry name" value="MPAB"/>
</dbReference>
<evidence type="ECO:0000313" key="2">
    <source>
        <dbReference type="EMBL" id="KAK1621682.1"/>
    </source>
</evidence>